<dbReference type="FunFam" id="3.30.300.20:FF:000005">
    <property type="entry name" value="Transcription termination/antitermination protein NusA"/>
    <property type="match status" value="1"/>
</dbReference>
<evidence type="ECO:0000256" key="4">
    <source>
        <dbReference type="ARBA" id="ARBA00022884"/>
    </source>
</evidence>
<dbReference type="EMBL" id="ALNZ01000032">
    <property type="protein sequence ID" value="EKV56374.1"/>
    <property type="molecule type" value="Genomic_DNA"/>
</dbReference>
<reference evidence="9 10" key="1">
    <citation type="submission" date="2012-07" db="EMBL/GenBank/DDBJ databases">
        <title>Genome sequence of Brachyspira sp. 30446, isolated from a pig with mucohaemorrhagic colitis.</title>
        <authorList>
            <person name="Rubin J.E."/>
            <person name="Fernando C."/>
            <person name="Harding J.C.S."/>
            <person name="Hill J.E."/>
        </authorList>
    </citation>
    <scope>NUCLEOTIDE SEQUENCE [LARGE SCALE GENOMIC DNA]</scope>
    <source>
        <strain evidence="9 10">30446</strain>
    </source>
</reference>
<dbReference type="InterPro" id="IPR015946">
    <property type="entry name" value="KH_dom-like_a/b"/>
</dbReference>
<comment type="function">
    <text evidence="7">Participates in both transcription termination and antitermination.</text>
</comment>
<dbReference type="GO" id="GO:0003723">
    <property type="term" value="F:RNA binding"/>
    <property type="evidence" value="ECO:0007669"/>
    <property type="project" value="UniProtKB-UniRule"/>
</dbReference>
<evidence type="ECO:0000256" key="5">
    <source>
        <dbReference type="ARBA" id="ARBA00023015"/>
    </source>
</evidence>
<dbReference type="STRING" id="1289135.A966_11032"/>
<keyword evidence="3 7" id="KW-0889">Transcription antitermination</keyword>
<dbReference type="InterPro" id="IPR058582">
    <property type="entry name" value="KH_NusA_2nd"/>
</dbReference>
<dbReference type="Pfam" id="PF13184">
    <property type="entry name" value="KH_NusA_1st"/>
    <property type="match status" value="1"/>
</dbReference>
<evidence type="ECO:0000313" key="9">
    <source>
        <dbReference type="EMBL" id="EKV56374.1"/>
    </source>
</evidence>
<comment type="subcellular location">
    <subcellularLocation>
        <location evidence="7">Cytoplasm</location>
    </subcellularLocation>
</comment>
<dbReference type="GO" id="GO:0031564">
    <property type="term" value="P:transcription antitermination"/>
    <property type="evidence" value="ECO:0007669"/>
    <property type="project" value="UniProtKB-UniRule"/>
</dbReference>
<organism evidence="9 10">
    <name type="scientific">Brachyspira hampsonii 30446</name>
    <dbReference type="NCBI Taxonomy" id="1289135"/>
    <lineage>
        <taxon>Bacteria</taxon>
        <taxon>Pseudomonadati</taxon>
        <taxon>Spirochaetota</taxon>
        <taxon>Spirochaetia</taxon>
        <taxon>Brachyspirales</taxon>
        <taxon>Brachyspiraceae</taxon>
        <taxon>Brachyspira</taxon>
    </lineage>
</organism>
<dbReference type="HAMAP" id="MF_00945_B">
    <property type="entry name" value="NusA_B"/>
    <property type="match status" value="1"/>
</dbReference>
<dbReference type="InterPro" id="IPR025249">
    <property type="entry name" value="TF_NusA_KH_1st"/>
</dbReference>
<dbReference type="Pfam" id="PF26594">
    <property type="entry name" value="KH_NusA_2nd"/>
    <property type="match status" value="1"/>
</dbReference>
<accession>A0A2U4FAM1</accession>
<dbReference type="InterPro" id="IPR036555">
    <property type="entry name" value="NusA_N_sf"/>
</dbReference>
<dbReference type="Gene3D" id="3.30.1480.10">
    <property type="entry name" value="NusA, N-terminal domain"/>
    <property type="match status" value="1"/>
</dbReference>
<dbReference type="SUPFAM" id="SSF47794">
    <property type="entry name" value="Rad51 N-terminal domain-like"/>
    <property type="match status" value="1"/>
</dbReference>
<dbReference type="Proteomes" id="UP000011663">
    <property type="component" value="Unassembled WGS sequence"/>
</dbReference>
<dbReference type="GO" id="GO:0000166">
    <property type="term" value="F:nucleotide binding"/>
    <property type="evidence" value="ECO:0007669"/>
    <property type="project" value="InterPro"/>
</dbReference>
<dbReference type="InterPro" id="IPR004087">
    <property type="entry name" value="KH_dom"/>
</dbReference>
<sequence length="496" mass="56489">MFENVGTYLQQLSDEKDISVDLLKEVIASTMELALKKKYGDDIKFHIHFDNKNNPTVYKGASVVEEVRNKNKEISLEDAKKLDQDINLGDEVLILVDQVEAFGRIESTVARTAFFQKISELEKNIIYNEFKRRENQLVNGYFQREHRGTIYINLGKTEGELQKKDQSPREHYTSGDRIRAYIYKVQGGKDEKGKEIPTKILLTRTKADFIKKLFELEIPEIADGTIEIKNVVRQPGLKIKVAVSSNKPEVDPIGACIGQKGIRIQSIIKEIEGEKIDVVKWSKDIREYIAEAITPAKPIRIIITDPEKKEAMIIIPDEQLTLALGKSGYNVKLASQLTGYYFDIKTETDIKENPELLKDIVPLNQIFSDNTEETESTDEELENTEVFESNLYSLQGIDEAIIKTLIDNNINSIEELYNMSAEDIIEKTNLEKEIVDNLMLVMKDVVEVVEASDDEYETTSEEVVEEIEVYECPNCGSSITEDMTKCPKCGIELSFE</sequence>
<dbReference type="GO" id="GO:0003746">
    <property type="term" value="F:translation elongation factor activity"/>
    <property type="evidence" value="ECO:0007669"/>
    <property type="project" value="UniProtKB-KW"/>
</dbReference>
<keyword evidence="1 7" id="KW-0806">Transcription termination</keyword>
<evidence type="ECO:0000256" key="3">
    <source>
        <dbReference type="ARBA" id="ARBA00022814"/>
    </source>
</evidence>
<dbReference type="SUPFAM" id="SSF50249">
    <property type="entry name" value="Nucleic acid-binding proteins"/>
    <property type="match status" value="1"/>
</dbReference>
<dbReference type="InterPro" id="IPR030842">
    <property type="entry name" value="TF_NusA_bacterial"/>
</dbReference>
<dbReference type="GeneID" id="66488610"/>
<dbReference type="InterPro" id="IPR010995">
    <property type="entry name" value="DNA_repair_Rad51/TF_NusA_a-hlx"/>
</dbReference>
<dbReference type="PANTHER" id="PTHR22648:SF0">
    <property type="entry name" value="TRANSCRIPTION TERMINATION_ANTITERMINATION PROTEIN NUSA"/>
    <property type="match status" value="1"/>
</dbReference>
<dbReference type="InterPro" id="IPR013735">
    <property type="entry name" value="TF_NusA_N"/>
</dbReference>
<dbReference type="CDD" id="cd22529">
    <property type="entry name" value="KH-II_NusA_rpt2"/>
    <property type="match status" value="1"/>
</dbReference>
<evidence type="ECO:0000256" key="7">
    <source>
        <dbReference type="HAMAP-Rule" id="MF_00945"/>
    </source>
</evidence>
<dbReference type="InterPro" id="IPR059113">
    <property type="entry name" value="Znf_ribbon"/>
</dbReference>
<feature type="domain" description="K Homology" evidence="8">
    <location>
        <begin position="307"/>
        <end position="406"/>
    </location>
</feature>
<evidence type="ECO:0000313" key="10">
    <source>
        <dbReference type="Proteomes" id="UP000011663"/>
    </source>
</evidence>
<dbReference type="Gene3D" id="3.30.300.20">
    <property type="match status" value="2"/>
</dbReference>
<dbReference type="NCBIfam" id="TIGR01953">
    <property type="entry name" value="NusA"/>
    <property type="match status" value="1"/>
</dbReference>
<dbReference type="Pfam" id="PF13248">
    <property type="entry name" value="Zn_ribbon_3"/>
    <property type="match status" value="1"/>
</dbReference>
<keyword evidence="2 7" id="KW-0963">Cytoplasm</keyword>
<dbReference type="CDD" id="cd04455">
    <property type="entry name" value="S1_NusA"/>
    <property type="match status" value="1"/>
</dbReference>
<dbReference type="FunFam" id="3.30.300.20:FF:000002">
    <property type="entry name" value="Transcription termination/antitermination protein NusA"/>
    <property type="match status" value="1"/>
</dbReference>
<keyword evidence="4 7" id="KW-0694">RNA-binding</keyword>
<proteinExistence type="inferred from homology"/>
<keyword evidence="9" id="KW-0648">Protein biosynthesis</keyword>
<evidence type="ECO:0000259" key="8">
    <source>
        <dbReference type="SMART" id="SM00322"/>
    </source>
</evidence>
<dbReference type="RefSeq" id="WP_008725354.1">
    <property type="nucleotide sequence ID" value="NZ_JH994111.1"/>
</dbReference>
<dbReference type="InterPro" id="IPR009019">
    <property type="entry name" value="KH_sf_prok-type"/>
</dbReference>
<dbReference type="AlphaFoldDB" id="A0A2U4FAM1"/>
<dbReference type="SUPFAM" id="SSF54814">
    <property type="entry name" value="Prokaryotic type KH domain (KH-domain type II)"/>
    <property type="match status" value="2"/>
</dbReference>
<dbReference type="Pfam" id="PF08529">
    <property type="entry name" value="NusA_N"/>
    <property type="match status" value="1"/>
</dbReference>
<gene>
    <name evidence="7 9" type="primary">nusA</name>
    <name evidence="9" type="ORF">A966_11032</name>
</gene>
<keyword evidence="9" id="KW-0251">Elongation factor</keyword>
<dbReference type="GO" id="GO:0006353">
    <property type="term" value="P:DNA-templated transcription termination"/>
    <property type="evidence" value="ECO:0007669"/>
    <property type="project" value="UniProtKB-UniRule"/>
</dbReference>
<dbReference type="PANTHER" id="PTHR22648">
    <property type="entry name" value="TRANSCRIPTION TERMINATION FACTOR NUSA"/>
    <property type="match status" value="1"/>
</dbReference>
<dbReference type="GO" id="GO:0005829">
    <property type="term" value="C:cytosol"/>
    <property type="evidence" value="ECO:0007669"/>
    <property type="project" value="TreeGrafter"/>
</dbReference>
<dbReference type="CDD" id="cd02134">
    <property type="entry name" value="KH-II_NusA_rpt1"/>
    <property type="match status" value="1"/>
</dbReference>
<name>A0A2U4FAM1_9SPIR</name>
<dbReference type="Gene3D" id="2.40.50.140">
    <property type="entry name" value="Nucleic acid-binding proteins"/>
    <property type="match status" value="1"/>
</dbReference>
<dbReference type="OrthoDB" id="9807233at2"/>
<comment type="subunit">
    <text evidence="7">Monomer. Binds directly to the core enzyme of the DNA-dependent RNA polymerase and to nascent RNA.</text>
</comment>
<dbReference type="GO" id="GO:0003700">
    <property type="term" value="F:DNA-binding transcription factor activity"/>
    <property type="evidence" value="ECO:0007669"/>
    <property type="project" value="InterPro"/>
</dbReference>
<protein>
    <recommendedName>
        <fullName evidence="7">Transcription termination/antitermination protein NusA</fullName>
    </recommendedName>
</protein>
<dbReference type="InterPro" id="IPR010213">
    <property type="entry name" value="TF_NusA"/>
</dbReference>
<evidence type="ECO:0000256" key="2">
    <source>
        <dbReference type="ARBA" id="ARBA00022490"/>
    </source>
</evidence>
<dbReference type="Gene3D" id="1.10.150.20">
    <property type="entry name" value="5' to 3' exonuclease, C-terminal subdomain"/>
    <property type="match status" value="1"/>
</dbReference>
<evidence type="ECO:0000256" key="1">
    <source>
        <dbReference type="ARBA" id="ARBA00022472"/>
    </source>
</evidence>
<keyword evidence="6 7" id="KW-0804">Transcription</keyword>
<evidence type="ECO:0000256" key="6">
    <source>
        <dbReference type="ARBA" id="ARBA00023163"/>
    </source>
</evidence>
<comment type="caution">
    <text evidence="9">The sequence shown here is derived from an EMBL/GenBank/DDBJ whole genome shotgun (WGS) entry which is preliminary data.</text>
</comment>
<dbReference type="SUPFAM" id="SSF69705">
    <property type="entry name" value="Transcription factor NusA, N-terminal domain"/>
    <property type="match status" value="1"/>
</dbReference>
<dbReference type="SMART" id="SM00322">
    <property type="entry name" value="KH"/>
    <property type="match status" value="2"/>
</dbReference>
<dbReference type="InterPro" id="IPR012340">
    <property type="entry name" value="NA-bd_OB-fold"/>
</dbReference>
<feature type="domain" description="K Homology" evidence="8">
    <location>
        <begin position="235"/>
        <end position="298"/>
    </location>
</feature>
<comment type="similarity">
    <text evidence="7">Belongs to the NusA family.</text>
</comment>
<keyword evidence="5 7" id="KW-0805">Transcription regulation</keyword>